<reference evidence="5" key="1">
    <citation type="journal article" date="2020" name="Fungal Divers.">
        <title>Resolving the Mortierellaceae phylogeny through synthesis of multi-gene phylogenetics and phylogenomics.</title>
        <authorList>
            <person name="Vandepol N."/>
            <person name="Liber J."/>
            <person name="Desiro A."/>
            <person name="Na H."/>
            <person name="Kennedy M."/>
            <person name="Barry K."/>
            <person name="Grigoriev I.V."/>
            <person name="Miller A.N."/>
            <person name="O'Donnell K."/>
            <person name="Stajich J.E."/>
            <person name="Bonito G."/>
        </authorList>
    </citation>
    <scope>NUCLEOTIDE SEQUENCE</scope>
    <source>
        <strain evidence="5">KOD1015</strain>
    </source>
</reference>
<evidence type="ECO:0000259" key="4">
    <source>
        <dbReference type="Pfam" id="PF00127"/>
    </source>
</evidence>
<organism evidence="5 6">
    <name type="scientific">Lunasporangiospora selenospora</name>
    <dbReference type="NCBI Taxonomy" id="979761"/>
    <lineage>
        <taxon>Eukaryota</taxon>
        <taxon>Fungi</taxon>
        <taxon>Fungi incertae sedis</taxon>
        <taxon>Mucoromycota</taxon>
        <taxon>Mortierellomycotina</taxon>
        <taxon>Mortierellomycetes</taxon>
        <taxon>Mortierellales</taxon>
        <taxon>Mortierellaceae</taxon>
        <taxon>Lunasporangiospora</taxon>
    </lineage>
</organism>
<dbReference type="PANTHER" id="PTHR36507:SF1">
    <property type="entry name" value="BLL1555 PROTEIN"/>
    <property type="match status" value="1"/>
</dbReference>
<dbReference type="SUPFAM" id="SSF49503">
    <property type="entry name" value="Cupredoxins"/>
    <property type="match status" value="1"/>
</dbReference>
<name>A0A9P6FXS5_9FUNG</name>
<dbReference type="InterPro" id="IPR008972">
    <property type="entry name" value="Cupredoxin"/>
</dbReference>
<keyword evidence="2" id="KW-0186">Copper</keyword>
<dbReference type="EMBL" id="JAABOA010000658">
    <property type="protein sequence ID" value="KAF9583573.1"/>
    <property type="molecule type" value="Genomic_DNA"/>
</dbReference>
<evidence type="ECO:0000256" key="1">
    <source>
        <dbReference type="ARBA" id="ARBA00022723"/>
    </source>
</evidence>
<feature type="signal peptide" evidence="3">
    <location>
        <begin position="1"/>
        <end position="22"/>
    </location>
</feature>
<dbReference type="InterPro" id="IPR000923">
    <property type="entry name" value="BlueCu_1"/>
</dbReference>
<dbReference type="OrthoDB" id="2361724at2759"/>
<accession>A0A9P6FXS5</accession>
<evidence type="ECO:0000313" key="5">
    <source>
        <dbReference type="EMBL" id="KAF9583573.1"/>
    </source>
</evidence>
<dbReference type="AlphaFoldDB" id="A0A9P6FXS5"/>
<dbReference type="InterPro" id="IPR052721">
    <property type="entry name" value="ET_Amicyanin"/>
</dbReference>
<protein>
    <recommendedName>
        <fullName evidence="4">Blue (type 1) copper domain-containing protein</fullName>
    </recommendedName>
</protein>
<evidence type="ECO:0000313" key="6">
    <source>
        <dbReference type="Proteomes" id="UP000780801"/>
    </source>
</evidence>
<proteinExistence type="predicted"/>
<dbReference type="Pfam" id="PF00127">
    <property type="entry name" value="Copper-bind"/>
    <property type="match status" value="1"/>
</dbReference>
<keyword evidence="1" id="KW-0479">Metal-binding</keyword>
<feature type="domain" description="Blue (type 1) copper" evidence="4">
    <location>
        <begin position="24"/>
        <end position="104"/>
    </location>
</feature>
<evidence type="ECO:0000256" key="3">
    <source>
        <dbReference type="SAM" id="SignalP"/>
    </source>
</evidence>
<dbReference type="InterPro" id="IPR035668">
    <property type="entry name" value="Amicyanin"/>
</dbReference>
<sequence length="104" mass="11401">MHFKTYAFLAIFVTILVTVVTAAQISVAIENFSFKSQTVKIRINDSVQWTNKDRAGHTATSDTGVWDSGMLATGASFSRTFTQRGSFPYHCAPHPGMKGTVIVE</sequence>
<keyword evidence="3" id="KW-0732">Signal</keyword>
<dbReference type="PANTHER" id="PTHR36507">
    <property type="entry name" value="BLL1555 PROTEIN"/>
    <property type="match status" value="1"/>
</dbReference>
<dbReference type="Gene3D" id="2.60.40.420">
    <property type="entry name" value="Cupredoxins - blue copper proteins"/>
    <property type="match status" value="1"/>
</dbReference>
<dbReference type="Proteomes" id="UP000780801">
    <property type="component" value="Unassembled WGS sequence"/>
</dbReference>
<feature type="chain" id="PRO_5040236172" description="Blue (type 1) copper domain-containing protein" evidence="3">
    <location>
        <begin position="23"/>
        <end position="104"/>
    </location>
</feature>
<dbReference type="CDD" id="cd13921">
    <property type="entry name" value="Amicyanin"/>
    <property type="match status" value="1"/>
</dbReference>
<dbReference type="GO" id="GO:0009055">
    <property type="term" value="F:electron transfer activity"/>
    <property type="evidence" value="ECO:0007669"/>
    <property type="project" value="InterPro"/>
</dbReference>
<evidence type="ECO:0000256" key="2">
    <source>
        <dbReference type="ARBA" id="ARBA00023008"/>
    </source>
</evidence>
<comment type="caution">
    <text evidence="5">The sequence shown here is derived from an EMBL/GenBank/DDBJ whole genome shotgun (WGS) entry which is preliminary data.</text>
</comment>
<keyword evidence="6" id="KW-1185">Reference proteome</keyword>
<gene>
    <name evidence="5" type="ORF">BGW38_009134</name>
</gene>
<dbReference type="GO" id="GO:0005507">
    <property type="term" value="F:copper ion binding"/>
    <property type="evidence" value="ECO:0007669"/>
    <property type="project" value="InterPro"/>
</dbReference>